<dbReference type="Gene3D" id="3.30.300.30">
    <property type="match status" value="7"/>
</dbReference>
<dbReference type="Gene3D" id="3.40.50.12780">
    <property type="entry name" value="N-terminal domain of ligase-like"/>
    <property type="match status" value="2"/>
</dbReference>
<dbReference type="Pfam" id="PF13489">
    <property type="entry name" value="Methyltransf_23"/>
    <property type="match status" value="1"/>
</dbReference>
<dbReference type="FunFam" id="3.30.300.30:FF:000084">
    <property type="entry name" value="Enniatin synthase"/>
    <property type="match status" value="2"/>
</dbReference>
<proteinExistence type="inferred from homology"/>
<evidence type="ECO:0000313" key="9">
    <source>
        <dbReference type="EMBL" id="PTB51945.1"/>
    </source>
</evidence>
<dbReference type="PROSITE" id="PS00455">
    <property type="entry name" value="AMP_BINDING"/>
    <property type="match status" value="4"/>
</dbReference>
<feature type="domain" description="Carrier" evidence="8">
    <location>
        <begin position="1269"/>
        <end position="1345"/>
    </location>
</feature>
<dbReference type="GO" id="GO:0005737">
    <property type="term" value="C:cytoplasm"/>
    <property type="evidence" value="ECO:0007669"/>
    <property type="project" value="TreeGrafter"/>
</dbReference>
<feature type="domain" description="Carrier" evidence="8">
    <location>
        <begin position="2338"/>
        <end position="2414"/>
    </location>
</feature>
<comment type="similarity">
    <text evidence="6">Belongs to the NRP synthetase family.</text>
</comment>
<dbReference type="CDD" id="cd19531">
    <property type="entry name" value="LCL_NRPS-like"/>
    <property type="match status" value="2"/>
</dbReference>
<dbReference type="InterPro" id="IPR006162">
    <property type="entry name" value="Ppantetheine_attach_site"/>
</dbReference>
<dbReference type="CDD" id="cd19542">
    <property type="entry name" value="CT_NRPS-like"/>
    <property type="match status" value="1"/>
</dbReference>
<dbReference type="GO" id="GO:0043041">
    <property type="term" value="P:amino acid activation for nonribosomal peptide biosynthetic process"/>
    <property type="evidence" value="ECO:0007669"/>
    <property type="project" value="TreeGrafter"/>
</dbReference>
<name>A0A2T4A4E8_TRIHA</name>
<dbReference type="SUPFAM" id="SSF52777">
    <property type="entry name" value="CoA-dependent acyltransferases"/>
    <property type="match status" value="11"/>
</dbReference>
<dbReference type="PROSITE" id="PS00012">
    <property type="entry name" value="PHOSPHOPANTETHEINE"/>
    <property type="match status" value="2"/>
</dbReference>
<keyword evidence="2" id="KW-0597">Phosphoprotein</keyword>
<dbReference type="Pfam" id="PF00550">
    <property type="entry name" value="PP-binding"/>
    <property type="match status" value="5"/>
</dbReference>
<gene>
    <name evidence="9" type="ORF">M431DRAFT_149564</name>
</gene>
<feature type="compositionally biased region" description="Basic and acidic residues" evidence="7">
    <location>
        <begin position="1"/>
        <end position="10"/>
    </location>
</feature>
<dbReference type="InterPro" id="IPR001242">
    <property type="entry name" value="Condensation_dom"/>
</dbReference>
<dbReference type="Gene3D" id="3.40.50.980">
    <property type="match status" value="6"/>
</dbReference>
<dbReference type="InterPro" id="IPR036736">
    <property type="entry name" value="ACP-like_sf"/>
</dbReference>
<dbReference type="InterPro" id="IPR009081">
    <property type="entry name" value="PP-bd_ACP"/>
</dbReference>
<dbReference type="CDD" id="cd05918">
    <property type="entry name" value="A_NRPS_SidN3_like"/>
    <property type="match status" value="2"/>
</dbReference>
<feature type="region of interest" description="Disordered" evidence="7">
    <location>
        <begin position="2317"/>
        <end position="2343"/>
    </location>
</feature>
<feature type="domain" description="Carrier" evidence="8">
    <location>
        <begin position="5998"/>
        <end position="6074"/>
    </location>
</feature>
<dbReference type="Gene3D" id="3.30.559.10">
    <property type="entry name" value="Chloramphenicol acetyltransferase-like domain"/>
    <property type="match status" value="5"/>
</dbReference>
<dbReference type="SMART" id="SM00823">
    <property type="entry name" value="PKS_PP"/>
    <property type="match status" value="5"/>
</dbReference>
<dbReference type="InterPro" id="IPR042099">
    <property type="entry name" value="ANL_N_sf"/>
</dbReference>
<feature type="compositionally biased region" description="Basic and acidic residues" evidence="7">
    <location>
        <begin position="2317"/>
        <end position="2331"/>
    </location>
</feature>
<dbReference type="SUPFAM" id="SSF47336">
    <property type="entry name" value="ACP-like"/>
    <property type="match status" value="5"/>
</dbReference>
<evidence type="ECO:0000256" key="2">
    <source>
        <dbReference type="ARBA" id="ARBA00022553"/>
    </source>
</evidence>
<dbReference type="GO" id="GO:0031177">
    <property type="term" value="F:phosphopantetheine binding"/>
    <property type="evidence" value="ECO:0007669"/>
    <property type="project" value="InterPro"/>
</dbReference>
<keyword evidence="5" id="KW-0843">Virulence</keyword>
<dbReference type="FunFam" id="3.30.559.30:FF:000003">
    <property type="entry name" value="Nonribosomal peptide synthase SidD"/>
    <property type="match status" value="2"/>
</dbReference>
<dbReference type="CDD" id="cd19545">
    <property type="entry name" value="FUM14_C_NRPS-like"/>
    <property type="match status" value="2"/>
</dbReference>
<keyword evidence="3" id="KW-0436">Ligase</keyword>
<organism evidence="9 10">
    <name type="scientific">Trichoderma harzianum CBS 226.95</name>
    <dbReference type="NCBI Taxonomy" id="983964"/>
    <lineage>
        <taxon>Eukaryota</taxon>
        <taxon>Fungi</taxon>
        <taxon>Dikarya</taxon>
        <taxon>Ascomycota</taxon>
        <taxon>Pezizomycotina</taxon>
        <taxon>Sordariomycetes</taxon>
        <taxon>Hypocreomycetidae</taxon>
        <taxon>Hypocreales</taxon>
        <taxon>Hypocreaceae</taxon>
        <taxon>Trichoderma</taxon>
    </lineage>
</organism>
<dbReference type="PANTHER" id="PTHR45527:SF1">
    <property type="entry name" value="FATTY ACID SYNTHASE"/>
    <property type="match status" value="1"/>
</dbReference>
<dbReference type="FunFam" id="3.30.300.30:FF:000015">
    <property type="entry name" value="Nonribosomal peptide synthase SidD"/>
    <property type="match status" value="3"/>
</dbReference>
<accession>A0A2T4A4E8</accession>
<sequence>MTINESDKLGGHNGFHGAAFARPDGGFPSRPGNAANEWSEKEPLTLHEEQRQLKHWTDQLLLSRPAKFICDMPRPETLSGHVDQETLRIEGSLYNKMQQYCESHQVSPLTVLLAAFRAAHYRLTGMEDATIGVPKEGHRTEDSRNVADVLHKFQCFRLIIDDETFQDLVDQIGTTAANMRANRDVSIEKVAARLDEERDFRRQPLLQVAFSFYTQDAPPPKTSMSCDTDLSFQIFDSHNSLECYAVFSADLYEKGTVNNILSIFQKTLEGCLYAPTTPIKEITLLGTKDFETLDQMGFLRAERTDYPRELSVVDVFRQQVSGNPTGVAIRDRSGSVTYFELDERSNKIASWLLKQCLAPETLIGVLSSRCSETIIAFMGILKANLAYLPLDTKTPDYRMKSIISCMTGRKIIFLGPETEAANDLGENEYVRISQVLHDTDENKDISCEPTGYISPSATSLAHVLFTSGSTGQPKGVMINHRGIVRLAKSNIMTHVPSHSITAHISNVAFDAATWEIYSAILNGGTLVCIDETTVLDYASMSETCLRENIQTALFTTALFKTYAQNAPEVVTRLSVVFIGGERLDTNDLPTALKAMPGKIVNLYGPTENTTVSTMYCLQETKHCSNGVPIGRAISNSGAVVMDSKQCPVPLGVIGELVVFGDGLARGYLDPKLDDGHFMQIRIGNESVRGYRTGDHVRQRLDGQLEFLGRIDGQVKIRGQRVELREVECALRGHKLVHDAVAVLLHGATNGDSDNAHIAGFVTIGADLEDEAQDGDEHQLVSTWKDRYDGDSYTGFDNIQMDAYGRDFTGWTSMFDGKDIDKAEMNEWLDDTIATIATVLNGEPPGHVLEVGSGSGMILFNIRDGLQSYVGLDPSERAINLIGKISKSFPELNNKVTMYKAAAADVRRLDMAATPPNLVILNSVAQHFPSQEYLYRFVEDLLQIGTDMTLFFGDIRSYALHKDFLAARVLRTVGEEVKLDTIRHMVADMEKAELELLVDPAFFTGLALRLPDRIGHVEIIPKKMSATNELSCYRYTAVVHVKAGSHQASAAAYRQHVRHIPQSDWIDFMEQRLDRESLLHLLQASFDSSASTLAIGNIPHTKTILERHMVESIKTDKSNDFDGNWITYIRQRSESCSHLSVTDLHALAEEVGYSVEISWARQYSQRGGLDAVFYKYAPDKRGKRILFNFPTDHQSRPYQSLSSHPLKHQIQRKTQEQLYQLVKTQLPQYMIPQTITVLDQIPVNENGKVDRRALVNIVQSQITERASIQQPTSEVGRQMQVIWAKVLHMEPQAIGINDNFFNLGGNSIAAMKVAAAARDIGWKLSVADIFYSPTLSDLSMTASKSTSIMTKIPVTPKIGSVAQSHAQERLWFLEQLYPGLEWHLIPCAVHFRGPLQLDALSSALLALEKRHETLRTTFDTIEGENVQKVHLFQPNKLRVHNIQADRPNSLVEALHKEQTTPFDLRKDPGWRVSVFKLSNEHHVLSIVIHHIICDGWSLDVLRKELATLYKAALHEKDPLSAIEPLAVQYSDYALWQKQQDQIDEHNRQLEYWTTQLESGRPAELLCDKVRPATISGRADLQEFKIEGAIYENLQKFCRDYQVTPFMVLFAVFRAAHYRLTGAEDATIGTANAGRDHGELNALIGLFVNMQCIRTKVENTTTFENLVREVQAMTIASFAHQDVPFEKIVSALRKERDLSRSPLVQIVFALHSQLRLAEFALEGVEAEPITPPMTSRFDLEFHLYQEKDALKGQIRFATDLFNFNTIDNLKSIFLRILEQGLTSPNVSIESLSLMTKEEYAKLDSMRLLEIESTNYPRNCSLVEVFQQQAAANPDEVAVRDGPISLTYSQLDEKSNHLAQWLRRHSFAPETLVGVLASRSHLTIITYLGVLKACLAYLPLDPTSPLSRTKVILSSVKDCRLILVGPDAEDYATQLDNINSESITSILECPIYANGDVQKPLTNLFPASDNLAYIMFTSGSTGQPKGVMIQHGGILRLIENKKMVQDLPDAVNTAHIGSVTFDASTWEIYPTLLNGGTLICFSSMELLDYKTLPKAFADENIQSMFITPALLRQYLVHCPDLFRGIHTLHIGGDRLDTQDAFTTMRLITGKVFNCYGPTENTCISTYFHISSPTPENCVNGVPIGRAFPNSGAFVMDSHQQLVPLGVVGELVVTGDGLARGYINPNHDLDRFISIKIAGKEMRAYRTGDYVRYRREDAQLEFLGRMDNQIKIRGQRLELGEIEHAMLSYKAVNEAAAVIRKVQDDEASQEATIHGFITLTEDDSAAQDQVLEMLRQQLPSYMVPRTITILDKMPINSSGKMDRQALAKQRVDGRSKRPMQQQPSTEAQRQLQSIWAKVLAIEPSTVGLDDNFFLLGGSSIAAMIVAAEIRKAGYHVTVADIFNHPVLRDLSSQVQPIASRVTEIFAPFSLLGSAFNKMEFLQELSSQYNIDPTLVRDAYPSTYLQEGLLSLTSKQDTGYVMRAVFKLSSSIKVEKLRDAWQTVFHALPILRTRLIQHSTHGTVQVVVDEKIQWATAFNLDKYLEADAKHQMGPGKPLTRYAVVQDTSGLDKWLVWTVHHALYDGWSLPLILDSVRKVYQGSKLNSGPQYQAFINYITHQDHAQTTRYWKEMLDGSGCVSFPTLPPFIDQPAADKSVEYSILQPRQRLSGVTTSNIVRAAWALVVGRTTAVEEVVFGATVSGRNAPVDDIGMMIAPTFATVPIRIKLTRAHSVGKYLTMVQEQATEMIPYEQTGLQRIAAVSPEAKHACRFQTLLVIQSQHASETDVQGGIELDKDYTQGRPADTYGLVLELNIMGDSIQVSASFDSRMIESWMVKSLLERLDNVMNQLDQASPEQPLSQVAMISSQDIKQIWDWNRAVPLAIHRCAHELIEERSKAYPASTAVCAWDGELTYGELMRLADSLAQYLTSLQLNDVTIIPICFEKSLWTIVAIFGVLKSGAGFVLLDPSLPEQRRQAIIQQVEPKFVLCSASQEASCVGLAPKVIAITPQFFAMHSQVQTQVHSQLRRCNPTSPMYMVFTSGSTGTPKGVVVTNENYATALEHQKLDYGLTKASRFSSIASYSFDASIEGIFRPLYVGGCSCVLSEHDIRTNLVRSMNVLKINSLITIPSVLRLLSPDQVPGLRIILIGGEAACRQDVEEWWGKAKIINLYGPSECSPVTTINNSATSPEAVCSIGRGVGLVTWVVDRDNHNVLVAPGCVGELAIEGPSVGPGYLNDPEKTTAAFIEDPLWLLNGAPGQAGRHGRVYKTGDLVRYNADGSLRYIGRKDFQRKIRGQRIELGEVEHQLESLLNHPGQIIADIIEPQGDTSSSMLAVFVQKTDTQNLIQESSKDEDVSVSAMPSHVTRRLSERLPHYMVPTILFTLNNMPKNASGKTDRQKLRQIGASFTNKQLAEMQTARGEPKQSPRSQKERQIQEIWARTLGIDAESIGLDDSFVHLGGNSITAMKVSGEARKYGIELRITDIFGHQTLRGVAEQASVLKGCEDTIPRLQQSGQVEQSFAQERLWFLDQLHSNLQWYMMPLTFRLRGPLQYNALEAALQAIERRHDTLRTTFESNDGINMQQVHAFQPRKLKVTEIPSSNQEHLDKMLELELTRPFDLGIEPGWRVTLFKCSDDDHVLSIVMHHIISDGWSVDVLQRDLAVFYSAALRDDQDPTSSVDPLPIQYTDYSIWQKQQDQAESHQHQLNFWVEHLQSSIPAELLCDKPRPQSPSGAADVHNIRIDGSLYRDLQTFSKLHGVTPFAVLLAAFRISQYRLTGATDATIGIPNANRNRWEVKDLIGFFVNMQCIRTVITGQSFETLVGQVRDEMLLSFANQDVPFEKVVASLEKDRDLSRHPLLQIVFALHSQRDLGKLKLESIDAELIAPATTTRFDLEFHFFQEDEALQGQVIFSTDLYYSDTISNMTAIFRTVLELGIASPTMAVDSLPLLRDDGLLKMRQLGISHIIQTDYPRDSSIVDVFSQQVVKQANKVAVKDSTSQLSYSELDEKSTMLASWLARRALSPETLVGVLANRSCLTIVAFLGIIKANLAYLPLDTRTPAGRMETILSSIPGRRLVLLGPGVERPTLSLPSTDFEFASVEQIIYEMTQKAVQPLALARQPSATSLAYVMFTSGSTGLPKGVMIEHRSILRTAEIVTGMQHLLPDLVIAHASNIAFDASTWEIYTALLNGGTVICLSHTTLLDYRMLRTVIEEEHIQALCITPALLKQHLLHRPLPISGVEVLYVVGDRLDPRDIATVKSLKHTKIVNGYGPTENTTFSTLYEITDDELMTNGVPIGRPLRNSGAYVVDSQLQLVPLGVIGELLVTGDGLARGYLDTQQNSGRFVSFKVNGETTRAYLTGDYARYRSDGQLEYIGRKDGQIKIRGQRVELGEIEHAMRIHRSVDDAVAVLTQLDGGDTSEPQIAGYVTLRDEDDSGSVDDTQEHEQVREWEERFDVETYEPLTDLHPEQLGRDFVGWTSMYDGENIDKTEMNEWLNDTMDAILGSNPAEHVLEIGSGSGMILFNLTETLKSYVGLDPSERAVNMISSHLKSFPALKEKTKIYKATAADLNRLEAFATTEFAVFNSVVQYFPSQDYLFKVIQSLVSLDGIKTIFLGDIRSYALHKDFLASRALHLLGGRATPAEVSRIISDMERAESELLVDPSFFTALPSRLQGIKHVEILPKRMHATNELSCYRYAAILHLTLESEREVVEIEGDRWIDFETQGLNAEALKKLLQSPSSPSILPVANIPNGKTILERHIVASISDQTRNETSSWLPSVYKMAAAHSSLSAIELASIAQDSGYQVELSWARQHSQRGGLDAVFYRDESRESKTKSQTRRLFQFPTDHLDRPYHSFTSRPLKHYLRQKIQDEIKDLVQSQLPHYMVPHVITVIDQMPINENGKVDRRSLVKSMSTQRARAIAQPTSDNEREMQRIWAEVLNIAPESIGTNDSFFFLGGSSIAAMKVVAAAGKAGYELSVADIFRTPKLGELVSCSFQRITKATKLVKPFELFKDLDIISFKRDVSKQYQLQPAKIVDAYPCTPLQEGLLALTSKRQGDYVMQAVFSIQPGVVVGKLRQAWETVYKALPLLRTRIVEHVDLGIVQVVIDESLPWVEATSLEDYLETLRELPMGVGQPLSAFAVVSDTTGTPKWLVCTMHHALYDGWSLSLIMDAVGKAYRDKQIELGSQFQAFIKFIKEQDETQTINYWETSLKGYDTLPFPALPSSVTEARTDTFVEHTIPLPQTRSDITTSNLIRAAWALVISRMTNTKDVVFGAIVSGRNAPVSGIDTLAAPTFAAVPVRIKLSTTQHVSAYLKTVQQQATDMIPFEQFGLSRISHTSLGANAACKFQTILVIQPEEMSEIPDILGKLQDDDHDAQRPDHYGISLQVQLGQERIPVSVGYDSRVVEPWMIDRLLVQLQSAMHQLDCARPSQTLSEVDLATPEDLEQIWKWNATVPSPVERCIHDIIEDRAIQSPTAEAICAWDGTLTYEELSCLSTKLAVHLLSLDVGPNMTIPLFFEKSMWTTVAMLGVLKTGAAFALFDHSIPDGRLRAMLSKITTKLMLSSKALEGLGSKLSSRVLAIDSAFIANLPKRSQNLPSCPPLSSPMYTAFTSGSTGTPKGVVISHGAFSSAVHYQSGATGYDSSVRAYDFTGYSFDVTIGTAFMTLASGGCLCVPSDADRKNNLTSSVVATKANHLSLTPSVARTLQRERLVDLKVLVLGGEVASHGDFQGWPKGVSILNLYGPCECTPTSTIRRYPQDNTSPSNIGFGMGTVTWITDPDNSQRLSPIGAIGELVLEGPLVGLGYLGEPEKTESVFVNDPAWLLHGTSGNLGREGRLYKTGDLVRYSSNGSLVFVGRKDTQVKIRGQRVELGEIEERLRDSVPNLKDVAVEAITRHDGAPSDRLVAFISFDERCEAREDGYGKGVTENFKTPLNARLIDLPQQVEDLLSASLPGYMIPTAYFALDHIPTTHSGKTDRRLLRKIGSTLTATPTAESCSVPSDLKRAPSTKMERLLHTTWAQFLGIESHTIGVDDSFFRLGGDSILAMRISAIARTEGIDISASDIFQEKTIAKIAAAARVQELKQGSSSSSPFSSPEAILSVYKQLPPHIEVPSVNSIEDVLPCIAIQERMLEARARNPQIYVTELGLEISSRDNDSVEFQRIQQAWQTVVRHHSLLRAVFVRRSPEEGGSYQIVLKDPIPSISLLRQEFKRSARNKQFTGALFSDSSLQHHLSVYQTDETRAYLHFKFNHALADGQSFDILVRDFQLAYDNRLESHCPPYSRFLQYVMTQPHEHEQSRHHWANYMDGIEPCLLPASTQPAIDARGTFSIDVTDLDARKITKFCAEREVSLANILQVAWALVLKRWTGSRAPCFGNIVSARDVPVDGVDEMMGPLFYLMPSHVQLNDDCAVLDILRNTREEFVQNAKHQAYSVAQLWRDLGARGSDKMFNTALSIARHTNVAQETCDGHTFDVRDAFDPVEYAVYIRGALGDECVYLSLEFWEEHTSRADGRKMAAELGKATSLIVSHPQRDILSLVNDIQ</sequence>
<dbReference type="NCBIfam" id="TIGR01733">
    <property type="entry name" value="AA-adenyl-dom"/>
    <property type="match status" value="5"/>
</dbReference>
<feature type="domain" description="Carrier" evidence="8">
    <location>
        <begin position="4914"/>
        <end position="4990"/>
    </location>
</feature>
<feature type="region of interest" description="Disordered" evidence="7">
    <location>
        <begin position="3407"/>
        <end position="3426"/>
    </location>
</feature>
<keyword evidence="1" id="KW-0596">Phosphopantetheine</keyword>
<protein>
    <recommendedName>
        <fullName evidence="8">Carrier domain-containing protein</fullName>
    </recommendedName>
</protein>
<dbReference type="GO" id="GO:0044550">
    <property type="term" value="P:secondary metabolite biosynthetic process"/>
    <property type="evidence" value="ECO:0007669"/>
    <property type="project" value="TreeGrafter"/>
</dbReference>
<dbReference type="RefSeq" id="XP_024771622.1">
    <property type="nucleotide sequence ID" value="XM_024912803.1"/>
</dbReference>
<dbReference type="PANTHER" id="PTHR45527">
    <property type="entry name" value="NONRIBOSOMAL PEPTIDE SYNTHETASE"/>
    <property type="match status" value="1"/>
</dbReference>
<keyword evidence="4" id="KW-0677">Repeat</keyword>
<dbReference type="EMBL" id="KZ679685">
    <property type="protein sequence ID" value="PTB51945.1"/>
    <property type="molecule type" value="Genomic_DNA"/>
</dbReference>
<dbReference type="NCBIfam" id="NF003417">
    <property type="entry name" value="PRK04813.1"/>
    <property type="match status" value="7"/>
</dbReference>
<feature type="domain" description="Carrier" evidence="8">
    <location>
        <begin position="3419"/>
        <end position="3495"/>
    </location>
</feature>
<dbReference type="SUPFAM" id="SSF56801">
    <property type="entry name" value="Acetyl-CoA synthetase-like"/>
    <property type="match status" value="5"/>
</dbReference>
<evidence type="ECO:0000256" key="5">
    <source>
        <dbReference type="ARBA" id="ARBA00023026"/>
    </source>
</evidence>
<evidence type="ECO:0000256" key="3">
    <source>
        <dbReference type="ARBA" id="ARBA00022598"/>
    </source>
</evidence>
<dbReference type="GO" id="GO:0016874">
    <property type="term" value="F:ligase activity"/>
    <property type="evidence" value="ECO:0007669"/>
    <property type="project" value="UniProtKB-KW"/>
</dbReference>
<dbReference type="Proteomes" id="UP000241690">
    <property type="component" value="Unassembled WGS sequence"/>
</dbReference>
<evidence type="ECO:0000259" key="8">
    <source>
        <dbReference type="PROSITE" id="PS50075"/>
    </source>
</evidence>
<dbReference type="SUPFAM" id="SSF53335">
    <property type="entry name" value="S-adenosyl-L-methionine-dependent methyltransferases"/>
    <property type="match status" value="2"/>
</dbReference>
<keyword evidence="10" id="KW-1185">Reference proteome</keyword>
<evidence type="ECO:0000313" key="10">
    <source>
        <dbReference type="Proteomes" id="UP000241690"/>
    </source>
</evidence>
<dbReference type="InterPro" id="IPR010071">
    <property type="entry name" value="AA_adenyl_dom"/>
</dbReference>
<dbReference type="InterPro" id="IPR000873">
    <property type="entry name" value="AMP-dep_synth/lig_dom"/>
</dbReference>
<dbReference type="InterPro" id="IPR020806">
    <property type="entry name" value="PKS_PP-bd"/>
</dbReference>
<dbReference type="CDD" id="cd05930">
    <property type="entry name" value="A_NRPS"/>
    <property type="match status" value="3"/>
</dbReference>
<reference evidence="9 10" key="1">
    <citation type="submission" date="2016-07" db="EMBL/GenBank/DDBJ databases">
        <title>Multiple horizontal gene transfer events from other fungi enriched the ability of initially mycotrophic Trichoderma (Ascomycota) to feed on dead plant biomass.</title>
        <authorList>
            <consortium name="DOE Joint Genome Institute"/>
            <person name="Aerts A."/>
            <person name="Atanasova L."/>
            <person name="Chenthamara K."/>
            <person name="Zhang J."/>
            <person name="Grujic M."/>
            <person name="Henrissat B."/>
            <person name="Kuo A."/>
            <person name="Salamov A."/>
            <person name="Lipzen A."/>
            <person name="Labutti K."/>
            <person name="Barry K."/>
            <person name="Miao Y."/>
            <person name="Rahimi M.J."/>
            <person name="Shen Q."/>
            <person name="Grigoriev I.V."/>
            <person name="Kubicek C.P."/>
            <person name="Druzhinina I.S."/>
        </authorList>
    </citation>
    <scope>NUCLEOTIDE SEQUENCE [LARGE SCALE GENOMIC DNA]</scope>
    <source>
        <strain evidence="9 10">CBS 226.95</strain>
    </source>
</reference>
<dbReference type="Pfam" id="PF00668">
    <property type="entry name" value="Condensation"/>
    <property type="match status" value="6"/>
</dbReference>
<dbReference type="InterPro" id="IPR025110">
    <property type="entry name" value="AMP-bd_C"/>
</dbReference>
<dbReference type="Pfam" id="PF13193">
    <property type="entry name" value="AMP-binding_C"/>
    <property type="match status" value="1"/>
</dbReference>
<dbReference type="FunFam" id="1.10.1200.10:FF:000005">
    <property type="entry name" value="Nonribosomal peptide synthetase 1"/>
    <property type="match status" value="5"/>
</dbReference>
<evidence type="ECO:0000256" key="4">
    <source>
        <dbReference type="ARBA" id="ARBA00022737"/>
    </source>
</evidence>
<feature type="compositionally biased region" description="Basic and acidic residues" evidence="7">
    <location>
        <begin position="3414"/>
        <end position="3426"/>
    </location>
</feature>
<dbReference type="Gene3D" id="2.30.38.10">
    <property type="entry name" value="Luciferase, Domain 3"/>
    <property type="match status" value="3"/>
</dbReference>
<dbReference type="InterPro" id="IPR020845">
    <property type="entry name" value="AMP-binding_CS"/>
</dbReference>
<feature type="region of interest" description="Disordered" evidence="7">
    <location>
        <begin position="1"/>
        <end position="38"/>
    </location>
</feature>
<evidence type="ECO:0000256" key="7">
    <source>
        <dbReference type="SAM" id="MobiDB-lite"/>
    </source>
</evidence>
<dbReference type="InterPro" id="IPR045851">
    <property type="entry name" value="AMP-bd_C_sf"/>
</dbReference>
<dbReference type="Gene3D" id="3.40.50.150">
    <property type="entry name" value="Vaccinia Virus protein VP39"/>
    <property type="match status" value="2"/>
</dbReference>
<dbReference type="InterPro" id="IPR023213">
    <property type="entry name" value="CAT-like_dom_sf"/>
</dbReference>
<dbReference type="GeneID" id="36621362"/>
<dbReference type="PROSITE" id="PS50075">
    <property type="entry name" value="CARRIER"/>
    <property type="match status" value="5"/>
</dbReference>
<evidence type="ECO:0000256" key="6">
    <source>
        <dbReference type="ARBA" id="ARBA00029454"/>
    </source>
</evidence>
<dbReference type="InterPro" id="IPR029063">
    <property type="entry name" value="SAM-dependent_MTases_sf"/>
</dbReference>
<dbReference type="STRING" id="983964.A0A2T4A4E8"/>
<dbReference type="Pfam" id="PF00501">
    <property type="entry name" value="AMP-binding"/>
    <property type="match status" value="5"/>
</dbReference>
<dbReference type="Gene3D" id="1.10.1200.10">
    <property type="entry name" value="ACP-like"/>
    <property type="match status" value="5"/>
</dbReference>
<evidence type="ECO:0000256" key="1">
    <source>
        <dbReference type="ARBA" id="ARBA00022450"/>
    </source>
</evidence>
<feature type="compositionally biased region" description="Polar residues" evidence="7">
    <location>
        <begin position="2334"/>
        <end position="2343"/>
    </location>
</feature>
<dbReference type="Gene3D" id="3.30.559.30">
    <property type="entry name" value="Nonribosomal peptide synthetase, condensation domain"/>
    <property type="match status" value="6"/>
</dbReference>